<reference evidence="1" key="2">
    <citation type="journal article" date="2015" name="Data Brief">
        <title>Shoot transcriptome of the giant reed, Arundo donax.</title>
        <authorList>
            <person name="Barrero R.A."/>
            <person name="Guerrero F.D."/>
            <person name="Moolhuijzen P."/>
            <person name="Goolsby J.A."/>
            <person name="Tidwell J."/>
            <person name="Bellgard S.E."/>
            <person name="Bellgard M.I."/>
        </authorList>
    </citation>
    <scope>NUCLEOTIDE SEQUENCE</scope>
    <source>
        <tissue evidence="1">Shoot tissue taken approximately 20 cm above the soil surface</tissue>
    </source>
</reference>
<sequence>MPIHLCDISLRNDKHRKRFRDAQALSSLPEENIILQMDSLMVRSHFIYISLLDLS</sequence>
<accession>A0A0A9FVX9</accession>
<organism evidence="1">
    <name type="scientific">Arundo donax</name>
    <name type="common">Giant reed</name>
    <name type="synonym">Donax arundinaceus</name>
    <dbReference type="NCBI Taxonomy" id="35708"/>
    <lineage>
        <taxon>Eukaryota</taxon>
        <taxon>Viridiplantae</taxon>
        <taxon>Streptophyta</taxon>
        <taxon>Embryophyta</taxon>
        <taxon>Tracheophyta</taxon>
        <taxon>Spermatophyta</taxon>
        <taxon>Magnoliopsida</taxon>
        <taxon>Liliopsida</taxon>
        <taxon>Poales</taxon>
        <taxon>Poaceae</taxon>
        <taxon>PACMAD clade</taxon>
        <taxon>Arundinoideae</taxon>
        <taxon>Arundineae</taxon>
        <taxon>Arundo</taxon>
    </lineage>
</organism>
<dbReference type="EMBL" id="GBRH01182497">
    <property type="protein sequence ID" value="JAE15399.1"/>
    <property type="molecule type" value="Transcribed_RNA"/>
</dbReference>
<protein>
    <submittedName>
        <fullName evidence="1">Uncharacterized protein</fullName>
    </submittedName>
</protein>
<evidence type="ECO:0000313" key="1">
    <source>
        <dbReference type="EMBL" id="JAE15399.1"/>
    </source>
</evidence>
<proteinExistence type="predicted"/>
<dbReference type="AlphaFoldDB" id="A0A0A9FVX9"/>
<reference evidence="1" key="1">
    <citation type="submission" date="2014-09" db="EMBL/GenBank/DDBJ databases">
        <authorList>
            <person name="Magalhaes I.L.F."/>
            <person name="Oliveira U."/>
            <person name="Santos F.R."/>
            <person name="Vidigal T.H.D.A."/>
            <person name="Brescovit A.D."/>
            <person name="Santos A.J."/>
        </authorList>
    </citation>
    <scope>NUCLEOTIDE SEQUENCE</scope>
    <source>
        <tissue evidence="1">Shoot tissue taken approximately 20 cm above the soil surface</tissue>
    </source>
</reference>
<name>A0A0A9FVX9_ARUDO</name>